<dbReference type="Pfam" id="PF22352">
    <property type="entry name" value="K319L-like_PKD"/>
    <property type="match status" value="1"/>
</dbReference>
<dbReference type="PROSITE" id="PS51257">
    <property type="entry name" value="PROKAR_LIPOPROTEIN"/>
    <property type="match status" value="1"/>
</dbReference>
<dbReference type="RefSeq" id="WP_154383197.1">
    <property type="nucleotide sequence ID" value="NZ_WKJK01000025.1"/>
</dbReference>
<feature type="signal peptide" evidence="1">
    <location>
        <begin position="1"/>
        <end position="19"/>
    </location>
</feature>
<comment type="caution">
    <text evidence="3">The sequence shown here is derived from an EMBL/GenBank/DDBJ whole genome shotgun (WGS) entry which is preliminary data.</text>
</comment>
<dbReference type="PANTHER" id="PTHR46182:SF2">
    <property type="entry name" value="FI19480P1"/>
    <property type="match status" value="1"/>
</dbReference>
<feature type="chain" id="PRO_5026134519" description="PKD domain-containing protein" evidence="1">
    <location>
        <begin position="20"/>
        <end position="550"/>
    </location>
</feature>
<dbReference type="AlphaFoldDB" id="A0A6I2L7Z9"/>
<dbReference type="InterPro" id="IPR029865">
    <property type="entry name" value="KIAA0319-like"/>
</dbReference>
<keyword evidence="1" id="KW-0732">Signal</keyword>
<evidence type="ECO:0000256" key="1">
    <source>
        <dbReference type="SAM" id="SignalP"/>
    </source>
</evidence>
<accession>A0A6I2L7Z9</accession>
<dbReference type="SUPFAM" id="SSF51004">
    <property type="entry name" value="C-terminal (heme d1) domain of cytochrome cd1-nitrite reductase"/>
    <property type="match status" value="1"/>
</dbReference>
<dbReference type="Gene3D" id="2.60.40.10">
    <property type="entry name" value="Immunoglobulins"/>
    <property type="match status" value="2"/>
</dbReference>
<dbReference type="InterPro" id="IPR013783">
    <property type="entry name" value="Ig-like_fold"/>
</dbReference>
<dbReference type="PROSITE" id="PS50093">
    <property type="entry name" value="PKD"/>
    <property type="match status" value="1"/>
</dbReference>
<dbReference type="InterPro" id="IPR000601">
    <property type="entry name" value="PKD_dom"/>
</dbReference>
<evidence type="ECO:0000313" key="3">
    <source>
        <dbReference type="EMBL" id="MRW94321.1"/>
    </source>
</evidence>
<dbReference type="SUPFAM" id="SSF49299">
    <property type="entry name" value="PKD domain"/>
    <property type="match status" value="2"/>
</dbReference>
<dbReference type="InterPro" id="IPR035986">
    <property type="entry name" value="PKD_dom_sf"/>
</dbReference>
<dbReference type="Pfam" id="PF17963">
    <property type="entry name" value="Big_9"/>
    <property type="match status" value="1"/>
</dbReference>
<organism evidence="3 4">
    <name type="scientific">Duganella guangzhouensis</name>
    <dbReference type="NCBI Taxonomy" id="2666084"/>
    <lineage>
        <taxon>Bacteria</taxon>
        <taxon>Pseudomonadati</taxon>
        <taxon>Pseudomonadota</taxon>
        <taxon>Betaproteobacteria</taxon>
        <taxon>Burkholderiales</taxon>
        <taxon>Oxalobacteraceae</taxon>
        <taxon>Telluria group</taxon>
        <taxon>Duganella</taxon>
    </lineage>
</organism>
<sequence length="550" mass="56555">MSARKVAPGWMLGAMLALAGCGGGGGGSATPAPAPNAAPKAVLALAADAGTPSIGYEVSLNGAGSSDPESGALSYSWTLQSKPVDSAVALASSNASTARFTPDRGGNYVVRLRVTDPAGAYAEQDLTVAVTNHAPVAVVDKSALTVLSGGSTTLSGALSYDEDGDALTYNWTLDSKPAGSTAALLQPASSDISFTPDLPGNYTLLLKVGDGKRPVSARVDVKVLAQLSGTVSLPFTPLVARYSKSLDKVVMVSSGPDALRIADPFSGVIKSVVLPSAYKAMSVSPNGKLAAVLHEGALTLVDLDTASIVRTAATNGSQTEVMLTDSGLAYLSGQTGGQWYSPSVSALNARTGEAIVAGDSIGFGYFYGTVHGIYSPLSQKGFAVSTGLSPVDINYFTTDVTTGAVVKYGDSPYHGDYPIGYALFLSSKEDLVFTSAGNYFRTDTLTYAGQLNLTGTMVSLSQSKDGLETLAIAAANGSYPDYASTYPAAYKRYTGTLMLYASDLSFPSIDGQTSYGREIFHSAGGSHVALVQTGSAVQNGSGLKFYLIYR</sequence>
<evidence type="ECO:0000259" key="2">
    <source>
        <dbReference type="PROSITE" id="PS50093"/>
    </source>
</evidence>
<evidence type="ECO:0000313" key="4">
    <source>
        <dbReference type="Proteomes" id="UP000433309"/>
    </source>
</evidence>
<dbReference type="GO" id="GO:0031410">
    <property type="term" value="C:cytoplasmic vesicle"/>
    <property type="evidence" value="ECO:0007669"/>
    <property type="project" value="TreeGrafter"/>
</dbReference>
<protein>
    <recommendedName>
        <fullName evidence="2">PKD domain-containing protein</fullName>
    </recommendedName>
</protein>
<feature type="domain" description="PKD" evidence="2">
    <location>
        <begin position="41"/>
        <end position="131"/>
    </location>
</feature>
<proteinExistence type="predicted"/>
<dbReference type="Proteomes" id="UP000433309">
    <property type="component" value="Unassembled WGS sequence"/>
</dbReference>
<dbReference type="SMART" id="SM00089">
    <property type="entry name" value="PKD"/>
    <property type="match status" value="2"/>
</dbReference>
<dbReference type="PANTHER" id="PTHR46182">
    <property type="entry name" value="FI19480P1"/>
    <property type="match status" value="1"/>
</dbReference>
<name>A0A6I2L7Z9_9BURK</name>
<dbReference type="InterPro" id="IPR022409">
    <property type="entry name" value="PKD/Chitinase_dom"/>
</dbReference>
<dbReference type="InterPro" id="IPR011048">
    <property type="entry name" value="Haem_d1_sf"/>
</dbReference>
<gene>
    <name evidence="3" type="ORF">GJ699_30535</name>
</gene>
<reference evidence="3 4" key="1">
    <citation type="submission" date="2019-11" db="EMBL/GenBank/DDBJ databases">
        <title>Novel species isolated from a subtropical stream in China.</title>
        <authorList>
            <person name="Lu H."/>
        </authorList>
    </citation>
    <scope>NUCLEOTIDE SEQUENCE [LARGE SCALE GENOMIC DNA]</scope>
    <source>
        <strain evidence="3 4">FT80W</strain>
    </source>
</reference>
<keyword evidence="4" id="KW-1185">Reference proteome</keyword>
<dbReference type="EMBL" id="WKJK01000025">
    <property type="protein sequence ID" value="MRW94321.1"/>
    <property type="molecule type" value="Genomic_DNA"/>
</dbReference>
<dbReference type="GO" id="GO:0016020">
    <property type="term" value="C:membrane"/>
    <property type="evidence" value="ECO:0007669"/>
    <property type="project" value="TreeGrafter"/>
</dbReference>